<evidence type="ECO:0000313" key="2">
    <source>
        <dbReference type="Proteomes" id="UP000185192"/>
    </source>
</evidence>
<evidence type="ECO:0000313" key="1">
    <source>
        <dbReference type="EMBL" id="SIN59733.1"/>
    </source>
</evidence>
<dbReference type="AlphaFoldDB" id="A0A1N6CMF8"/>
<proteinExistence type="predicted"/>
<sequence>MLFTTTLSMLALAAQQEKDPDLATALTGTFTNEEQNYFEADAGREAPPWTGLRIAADDNGMTVTEIDKFGKALSAERTVTVNSGAEQDVITVDNCARNFERSDQGWAYARIQNRMACNQDWQIIRVTEDALTLRLADGTQTVLNRARDVECWAAVPKKAKKPDGSTDWLFVQKLNLHDQGGRVSVGGGESGAEEIILRMRAVHWPPPSTNRPSMVLYVHKPDNPERAVSYSWADINASRIGLNLRWMQASCTIKGAERASEITSDTFRG</sequence>
<organism evidence="1 2">
    <name type="scientific">Parasphingorhabdus marina DSM 22363</name>
    <dbReference type="NCBI Taxonomy" id="1123272"/>
    <lineage>
        <taxon>Bacteria</taxon>
        <taxon>Pseudomonadati</taxon>
        <taxon>Pseudomonadota</taxon>
        <taxon>Alphaproteobacteria</taxon>
        <taxon>Sphingomonadales</taxon>
        <taxon>Sphingomonadaceae</taxon>
        <taxon>Parasphingorhabdus</taxon>
    </lineage>
</organism>
<dbReference type="EMBL" id="FSQW01000001">
    <property type="protein sequence ID" value="SIN59733.1"/>
    <property type="molecule type" value="Genomic_DNA"/>
</dbReference>
<dbReference type="OrthoDB" id="6378475at2"/>
<name>A0A1N6CMF8_9SPHN</name>
<accession>A0A1N6CMF8</accession>
<protein>
    <submittedName>
        <fullName evidence="1">Uncharacterized protein</fullName>
    </submittedName>
</protein>
<dbReference type="RefSeq" id="WP_074203365.1">
    <property type="nucleotide sequence ID" value="NZ_FSQW01000001.1"/>
</dbReference>
<reference evidence="2" key="1">
    <citation type="submission" date="2016-11" db="EMBL/GenBank/DDBJ databases">
        <authorList>
            <person name="Varghese N."/>
            <person name="Submissions S."/>
        </authorList>
    </citation>
    <scope>NUCLEOTIDE SEQUENCE [LARGE SCALE GENOMIC DNA]</scope>
    <source>
        <strain evidence="2">DSM 22363</strain>
    </source>
</reference>
<keyword evidence="2" id="KW-1185">Reference proteome</keyword>
<gene>
    <name evidence="1" type="ORF">SAMN02745824_0269</name>
</gene>
<dbReference type="Proteomes" id="UP000185192">
    <property type="component" value="Unassembled WGS sequence"/>
</dbReference>
<dbReference type="STRING" id="1123272.SAMN02745824_0269"/>